<accession>A0ABY2Y453</accession>
<dbReference type="Proteomes" id="UP000312784">
    <property type="component" value="Unassembled WGS sequence"/>
</dbReference>
<dbReference type="SUPFAM" id="SSF47413">
    <property type="entry name" value="lambda repressor-like DNA-binding domains"/>
    <property type="match status" value="1"/>
</dbReference>
<comment type="caution">
    <text evidence="1">The sequence shown here is derived from an EMBL/GenBank/DDBJ whole genome shotgun (WGS) entry which is preliminary data.</text>
</comment>
<dbReference type="EMBL" id="VEWL01000010">
    <property type="protein sequence ID" value="TNV13303.1"/>
    <property type="molecule type" value="Genomic_DNA"/>
</dbReference>
<protein>
    <submittedName>
        <fullName evidence="1">Helix-turn-helix transcriptional regulator</fullName>
    </submittedName>
</protein>
<evidence type="ECO:0000313" key="2">
    <source>
        <dbReference type="Proteomes" id="UP000312784"/>
    </source>
</evidence>
<sequence>MTPEQFKMAKAALGLSNPELAEMTGLHRNTLNKLDQGAGKDSTVQHVRLALEAAGVQFLENGQVAKGPGVALKIKYNLNQGRDET</sequence>
<organism evidence="1 2">
    <name type="scientific">Ochrobactrum teleogrylli</name>
    <dbReference type="NCBI Taxonomy" id="2479765"/>
    <lineage>
        <taxon>Bacteria</taxon>
        <taxon>Pseudomonadati</taxon>
        <taxon>Pseudomonadota</taxon>
        <taxon>Alphaproteobacteria</taxon>
        <taxon>Hyphomicrobiales</taxon>
        <taxon>Brucellaceae</taxon>
        <taxon>Brucella/Ochrobactrum group</taxon>
        <taxon>Ochrobactrum</taxon>
    </lineage>
</organism>
<keyword evidence="2" id="KW-1185">Reference proteome</keyword>
<name>A0ABY2Y453_9HYPH</name>
<proteinExistence type="predicted"/>
<dbReference type="Gene3D" id="1.10.260.40">
    <property type="entry name" value="lambda repressor-like DNA-binding domains"/>
    <property type="match status" value="1"/>
</dbReference>
<gene>
    <name evidence="1" type="ORF">FIC94_16025</name>
</gene>
<dbReference type="InterPro" id="IPR010982">
    <property type="entry name" value="Lambda_DNA-bd_dom_sf"/>
</dbReference>
<reference evidence="1 2" key="1">
    <citation type="submission" date="2019-06" db="EMBL/GenBank/DDBJ databases">
        <title>Ochrobactrum cricket sp.nov., isolated from the insect Teleogryllus occipitalis living in deserted cropland.</title>
        <authorList>
            <person name="Hu M."/>
        </authorList>
    </citation>
    <scope>NUCLEOTIDE SEQUENCE [LARGE SCALE GENOMIC DNA]</scope>
    <source>
        <strain evidence="1 2">LCB8</strain>
    </source>
</reference>
<evidence type="ECO:0000313" key="1">
    <source>
        <dbReference type="EMBL" id="TNV13303.1"/>
    </source>
</evidence>